<evidence type="ECO:0000313" key="4">
    <source>
        <dbReference type="Proteomes" id="UP000612352"/>
    </source>
</evidence>
<protein>
    <submittedName>
        <fullName evidence="3">ABC transporter substrate-binding protein</fullName>
    </submittedName>
</protein>
<dbReference type="Proteomes" id="UP000612352">
    <property type="component" value="Unassembled WGS sequence"/>
</dbReference>
<dbReference type="Gene3D" id="3.40.50.1980">
    <property type="entry name" value="Nitrogenase molybdenum iron protein domain"/>
    <property type="match status" value="2"/>
</dbReference>
<dbReference type="PANTHER" id="PTHR30535">
    <property type="entry name" value="VITAMIN B12-BINDING PROTEIN"/>
    <property type="match status" value="1"/>
</dbReference>
<dbReference type="PANTHER" id="PTHR30535:SF4">
    <property type="entry name" value="HEMIN-BINDING PERIPLASMIC PROTEIN HMUT"/>
    <property type="match status" value="1"/>
</dbReference>
<evidence type="ECO:0000259" key="2">
    <source>
        <dbReference type="PROSITE" id="PS50983"/>
    </source>
</evidence>
<feature type="domain" description="Fe/B12 periplasmic-binding" evidence="2">
    <location>
        <begin position="18"/>
        <end position="280"/>
    </location>
</feature>
<dbReference type="Pfam" id="PF01497">
    <property type="entry name" value="Peripla_BP_2"/>
    <property type="match status" value="1"/>
</dbReference>
<keyword evidence="4" id="KW-1185">Reference proteome</keyword>
<accession>A0ABS1BDQ0</accession>
<name>A0ABS1BDQ0_9MICO</name>
<comment type="similarity">
    <text evidence="1">Belongs to the bacterial solute-binding protein 8 family.</text>
</comment>
<dbReference type="SUPFAM" id="SSF53807">
    <property type="entry name" value="Helical backbone' metal receptor"/>
    <property type="match status" value="1"/>
</dbReference>
<dbReference type="PROSITE" id="PS50983">
    <property type="entry name" value="FE_B12_PBP"/>
    <property type="match status" value="1"/>
</dbReference>
<reference evidence="3 4" key="1">
    <citation type="submission" date="2020-12" db="EMBL/GenBank/DDBJ databases">
        <title>Brachybacterium sp. MASK1Z-5, whole genome shotgun sequence.</title>
        <authorList>
            <person name="Tuo L."/>
        </authorList>
    </citation>
    <scope>NUCLEOTIDE SEQUENCE [LARGE SCALE GENOMIC DNA]</scope>
    <source>
        <strain evidence="3 4">MASK1Z-5</strain>
    </source>
</reference>
<evidence type="ECO:0000313" key="3">
    <source>
        <dbReference type="EMBL" id="MBK0332769.1"/>
    </source>
</evidence>
<dbReference type="InterPro" id="IPR002491">
    <property type="entry name" value="ABC_transptr_periplasmic_BD"/>
</dbReference>
<proteinExistence type="inferred from homology"/>
<gene>
    <name evidence="3" type="ORF">I8D64_15310</name>
</gene>
<comment type="caution">
    <text evidence="3">The sequence shown here is derived from an EMBL/GenBank/DDBJ whole genome shotgun (WGS) entry which is preliminary data.</text>
</comment>
<dbReference type="InterPro" id="IPR050902">
    <property type="entry name" value="ABC_Transporter_SBP"/>
</dbReference>
<dbReference type="EMBL" id="JAEDAJ010000013">
    <property type="protein sequence ID" value="MBK0332769.1"/>
    <property type="molecule type" value="Genomic_DNA"/>
</dbReference>
<sequence>MKDSQGTKVTIEDTSRILAIDLYGSTSRIVYDLGLGDSVVGRDVSSGFDEIKDKPQVTQNGHELNAEAILALDPSLIITDSSLGPWDVILQMRDAGVPVVVVDSKRSIDTTPDLIRQVAEAVGLPEEGEKLASRTKQEIEDTIASIDGHRPDAEPLRMLFFYARGTSGVYYIFGEGSGADDLINGVGGVDVAKEIGWEGMKPMTDEAIIDAKPDLLLMMTKGLESRGGVDGLLDSKPAIALTPAGQKHRIVDMADTDILSFGPATAGVLDALATAIYAPTPSDGASAQGAA</sequence>
<organism evidence="3 4">
    <name type="scientific">Brachybacterium halotolerans</name>
    <dbReference type="NCBI Taxonomy" id="2795215"/>
    <lineage>
        <taxon>Bacteria</taxon>
        <taxon>Bacillati</taxon>
        <taxon>Actinomycetota</taxon>
        <taxon>Actinomycetes</taxon>
        <taxon>Micrococcales</taxon>
        <taxon>Dermabacteraceae</taxon>
        <taxon>Brachybacterium</taxon>
    </lineage>
</organism>
<evidence type="ECO:0000256" key="1">
    <source>
        <dbReference type="ARBA" id="ARBA00008814"/>
    </source>
</evidence>